<dbReference type="AlphaFoldDB" id="A0A4Y2BZR0"/>
<comment type="caution">
    <text evidence="1">The sequence shown here is derived from an EMBL/GenBank/DDBJ whole genome shotgun (WGS) entry which is preliminary data.</text>
</comment>
<organism evidence="1 2">
    <name type="scientific">Araneus ventricosus</name>
    <name type="common">Orbweaver spider</name>
    <name type="synonym">Epeira ventricosa</name>
    <dbReference type="NCBI Taxonomy" id="182803"/>
    <lineage>
        <taxon>Eukaryota</taxon>
        <taxon>Metazoa</taxon>
        <taxon>Ecdysozoa</taxon>
        <taxon>Arthropoda</taxon>
        <taxon>Chelicerata</taxon>
        <taxon>Arachnida</taxon>
        <taxon>Araneae</taxon>
        <taxon>Araneomorphae</taxon>
        <taxon>Entelegynae</taxon>
        <taxon>Araneoidea</taxon>
        <taxon>Araneidae</taxon>
        <taxon>Araneus</taxon>
    </lineage>
</organism>
<protein>
    <submittedName>
        <fullName evidence="1">Uncharacterized protein</fullName>
    </submittedName>
</protein>
<sequence>MFCNIFSRMTAHSRLMIYYSSRGTVEFYRYTVSLKCPRRKKLHGARPGKYDGQTIPLRMVCGYSNAMSKAIRRNTVVSTPKKVA</sequence>
<accession>A0A4Y2BZR0</accession>
<evidence type="ECO:0000313" key="1">
    <source>
        <dbReference type="EMBL" id="GBL97721.1"/>
    </source>
</evidence>
<reference evidence="1 2" key="1">
    <citation type="journal article" date="2019" name="Sci. Rep.">
        <title>Orb-weaving spider Araneus ventricosus genome elucidates the spidroin gene catalogue.</title>
        <authorList>
            <person name="Kono N."/>
            <person name="Nakamura H."/>
            <person name="Ohtoshi R."/>
            <person name="Moran D.A.P."/>
            <person name="Shinohara A."/>
            <person name="Yoshida Y."/>
            <person name="Fujiwara M."/>
            <person name="Mori M."/>
            <person name="Tomita M."/>
            <person name="Arakawa K."/>
        </authorList>
    </citation>
    <scope>NUCLEOTIDE SEQUENCE [LARGE SCALE GENOMIC DNA]</scope>
</reference>
<evidence type="ECO:0000313" key="2">
    <source>
        <dbReference type="Proteomes" id="UP000499080"/>
    </source>
</evidence>
<keyword evidence="2" id="KW-1185">Reference proteome</keyword>
<proteinExistence type="predicted"/>
<dbReference type="EMBL" id="BGPR01000132">
    <property type="protein sequence ID" value="GBL97721.1"/>
    <property type="molecule type" value="Genomic_DNA"/>
</dbReference>
<name>A0A4Y2BZR0_ARAVE</name>
<dbReference type="Proteomes" id="UP000499080">
    <property type="component" value="Unassembled WGS sequence"/>
</dbReference>
<gene>
    <name evidence="1" type="ORF">AVEN_248665_1</name>
</gene>